<feature type="non-terminal residue" evidence="1">
    <location>
        <position position="1"/>
    </location>
</feature>
<evidence type="ECO:0000313" key="1">
    <source>
        <dbReference type="EMBL" id="GAI57726.1"/>
    </source>
</evidence>
<dbReference type="AlphaFoldDB" id="X1QSD5"/>
<dbReference type="EMBL" id="BARV01036874">
    <property type="protein sequence ID" value="GAI57726.1"/>
    <property type="molecule type" value="Genomic_DNA"/>
</dbReference>
<reference evidence="1" key="1">
    <citation type="journal article" date="2014" name="Front. Microbiol.">
        <title>High frequency of phylogenetically diverse reductive dehalogenase-homologous genes in deep subseafloor sedimentary metagenomes.</title>
        <authorList>
            <person name="Kawai M."/>
            <person name="Futagami T."/>
            <person name="Toyoda A."/>
            <person name="Takaki Y."/>
            <person name="Nishi S."/>
            <person name="Hori S."/>
            <person name="Arai W."/>
            <person name="Tsubouchi T."/>
            <person name="Morono Y."/>
            <person name="Uchiyama I."/>
            <person name="Ito T."/>
            <person name="Fujiyama A."/>
            <person name="Inagaki F."/>
            <person name="Takami H."/>
        </authorList>
    </citation>
    <scope>NUCLEOTIDE SEQUENCE</scope>
    <source>
        <strain evidence="1">Expedition CK06-06</strain>
    </source>
</reference>
<protein>
    <submittedName>
        <fullName evidence="1">Uncharacterized protein</fullName>
    </submittedName>
</protein>
<comment type="caution">
    <text evidence="1">The sequence shown here is derived from an EMBL/GenBank/DDBJ whole genome shotgun (WGS) entry which is preliminary data.</text>
</comment>
<proteinExistence type="predicted"/>
<gene>
    <name evidence="1" type="ORF">S06H3_57180</name>
</gene>
<accession>X1QSD5</accession>
<name>X1QSD5_9ZZZZ</name>
<organism evidence="1">
    <name type="scientific">marine sediment metagenome</name>
    <dbReference type="NCBI Taxonomy" id="412755"/>
    <lineage>
        <taxon>unclassified sequences</taxon>
        <taxon>metagenomes</taxon>
        <taxon>ecological metagenomes</taxon>
    </lineage>
</organism>
<sequence length="122" mass="13128">HLKDLEAQVCPLAKINIIPISKGGLDEGYGSSITWDARVYKRGVMGPLPVEELVLIGAGVSEEEAKRWVAQTVKAVATLNRLYPVLLPAIAERVKQIEASVPAALPEAASAGHESTREKFEV</sequence>